<dbReference type="SMART" id="SM00368">
    <property type="entry name" value="LRR_RI"/>
    <property type="match status" value="13"/>
</dbReference>
<protein>
    <recommendedName>
        <fullName evidence="8">NACHT domain-containing protein</fullName>
    </recommendedName>
</protein>
<comment type="subcellular location">
    <subcellularLocation>
        <location evidence="1">Cytoplasm</location>
    </subcellularLocation>
</comment>
<keyword evidence="6" id="KW-0067">ATP-binding</keyword>
<dbReference type="Pfam" id="PF14484">
    <property type="entry name" value="FISNA"/>
    <property type="match status" value="1"/>
</dbReference>
<dbReference type="FunFam" id="3.40.50.300:FF:000210">
    <property type="entry name" value="Si:dkey-16p6.1"/>
    <property type="match status" value="1"/>
</dbReference>
<reference evidence="9" key="1">
    <citation type="submission" date="2025-08" db="UniProtKB">
        <authorList>
            <consortium name="Ensembl"/>
        </authorList>
    </citation>
    <scope>IDENTIFICATION</scope>
</reference>
<dbReference type="Ensembl" id="ENSCCRT00010099423.1">
    <property type="protein sequence ID" value="ENSCCRP00010089669.1"/>
    <property type="gene ID" value="ENSCCRG00010039184.1"/>
</dbReference>
<dbReference type="InterPro" id="IPR041075">
    <property type="entry name" value="NOD1/2_WH"/>
</dbReference>
<evidence type="ECO:0000256" key="2">
    <source>
        <dbReference type="ARBA" id="ARBA00022490"/>
    </source>
</evidence>
<dbReference type="Pfam" id="PF13516">
    <property type="entry name" value="LRR_6"/>
    <property type="match status" value="7"/>
</dbReference>
<dbReference type="Pfam" id="PF05729">
    <property type="entry name" value="NACHT"/>
    <property type="match status" value="1"/>
</dbReference>
<evidence type="ECO:0000256" key="6">
    <source>
        <dbReference type="ARBA" id="ARBA00022840"/>
    </source>
</evidence>
<dbReference type="FunFam" id="3.80.10.10:FF:001632">
    <property type="entry name" value="Uncharacterized protein"/>
    <property type="match status" value="1"/>
</dbReference>
<dbReference type="InterPro" id="IPR051261">
    <property type="entry name" value="NLR"/>
</dbReference>
<evidence type="ECO:0000256" key="3">
    <source>
        <dbReference type="ARBA" id="ARBA00022614"/>
    </source>
</evidence>
<dbReference type="Pfam" id="PF17776">
    <property type="entry name" value="NLRC4_HD2"/>
    <property type="match status" value="1"/>
</dbReference>
<evidence type="ECO:0000256" key="5">
    <source>
        <dbReference type="ARBA" id="ARBA00022741"/>
    </source>
</evidence>
<evidence type="ECO:0000256" key="7">
    <source>
        <dbReference type="SAM" id="MobiDB-lite"/>
    </source>
</evidence>
<dbReference type="Gene3D" id="3.40.50.300">
    <property type="entry name" value="P-loop containing nucleotide triphosphate hydrolases"/>
    <property type="match status" value="1"/>
</dbReference>
<evidence type="ECO:0000313" key="10">
    <source>
        <dbReference type="Proteomes" id="UP000694427"/>
    </source>
</evidence>
<feature type="domain" description="NACHT" evidence="8">
    <location>
        <begin position="232"/>
        <end position="366"/>
    </location>
</feature>
<dbReference type="SMART" id="SM01288">
    <property type="entry name" value="FISNA"/>
    <property type="match status" value="1"/>
</dbReference>
<keyword evidence="3" id="KW-0433">Leucine-rich repeat</keyword>
<dbReference type="InterPro" id="IPR007111">
    <property type="entry name" value="NACHT_NTPase"/>
</dbReference>
<dbReference type="InterPro" id="IPR027417">
    <property type="entry name" value="P-loop_NTPase"/>
</dbReference>
<dbReference type="PROSITE" id="PS50837">
    <property type="entry name" value="NACHT"/>
    <property type="match status" value="1"/>
</dbReference>
<keyword evidence="5" id="KW-0547">Nucleotide-binding</keyword>
<dbReference type="Proteomes" id="UP000694427">
    <property type="component" value="Unplaced"/>
</dbReference>
<name>A0A8C1NEB7_CYPCA</name>
<evidence type="ECO:0000256" key="1">
    <source>
        <dbReference type="ARBA" id="ARBA00004496"/>
    </source>
</evidence>
<keyword evidence="4" id="KW-0677">Repeat</keyword>
<dbReference type="PROSITE" id="PS51450">
    <property type="entry name" value="LRR"/>
    <property type="match status" value="2"/>
</dbReference>
<dbReference type="InterPro" id="IPR029495">
    <property type="entry name" value="NACHT-assoc"/>
</dbReference>
<evidence type="ECO:0000256" key="4">
    <source>
        <dbReference type="ARBA" id="ARBA00022737"/>
    </source>
</evidence>
<dbReference type="GO" id="GO:0005524">
    <property type="term" value="F:ATP binding"/>
    <property type="evidence" value="ECO:0007669"/>
    <property type="project" value="UniProtKB-KW"/>
</dbReference>
<evidence type="ECO:0000313" key="9">
    <source>
        <dbReference type="Ensembl" id="ENSCCRP00010089669.1"/>
    </source>
</evidence>
<reference evidence="9" key="2">
    <citation type="submission" date="2025-09" db="UniProtKB">
        <authorList>
            <consortium name="Ensembl"/>
        </authorList>
    </citation>
    <scope>IDENTIFICATION</scope>
</reference>
<feature type="compositionally biased region" description="Basic and acidic residues" evidence="7">
    <location>
        <begin position="31"/>
        <end position="46"/>
    </location>
</feature>
<dbReference type="InterPro" id="IPR032675">
    <property type="entry name" value="LRR_dom_sf"/>
</dbReference>
<dbReference type="InterPro" id="IPR001611">
    <property type="entry name" value="Leu-rich_rpt"/>
</dbReference>
<accession>A0A8C1NEB7</accession>
<dbReference type="PANTHER" id="PTHR24106">
    <property type="entry name" value="NACHT, LRR AND CARD DOMAINS-CONTAINING"/>
    <property type="match status" value="1"/>
</dbReference>
<dbReference type="GO" id="GO:0005737">
    <property type="term" value="C:cytoplasm"/>
    <property type="evidence" value="ECO:0007669"/>
    <property type="project" value="UniProtKB-SubCell"/>
</dbReference>
<dbReference type="FunFam" id="3.80.10.10:FF:000551">
    <property type="entry name" value="Si:dkey-286j17.4"/>
    <property type="match status" value="1"/>
</dbReference>
<dbReference type="Pfam" id="PF17779">
    <property type="entry name" value="WHD_NOD2"/>
    <property type="match status" value="1"/>
</dbReference>
<sequence>MSEKRGEMSLSQKQSVRSGSHVSSSVSVKSDQSKDEPLKFSEETATRTKRHHYETLDPDLQSHKKRKNFTDSLLQIFQDLESKIIKFLKKELEKFKKILQKEDMQYFVKDFNENRCSMKEAALDLTLYFLREMKQDEAADTLEDELIFIHQLKCILKKKYQCVFEGIAKQGDSTLLKNIYTDLYIPQGCSEQVNTEHEVRQIEVASRRHESQEIQVECKNVFEAPEQDKQIRTVLTKGVAGIGKSVSVQKFVLDWAEGKENQDISFIFPLPFREMNLKEQEKLSLMDLITQFFPETKGLKLTRRNQFKVLFILDGLDECRLPVNFKDNETWSDVSSPASLDVLLTNLIKGNLLPSALIWITSRPAAASKIPPDCIDRLTEIRGFNDAQKEEYFRKRFTDENQAKEIIDHVKQSKSLFIMCHIPVFCWISATVLQNILEEKRNNVVKNNQADDASKTLQESNTEDTPKTLTQMYSHFLRFQIQQSRRKYDGEHTPDVSWDKDAIFSLGKLAFDQLERNNVIFYDTDLEACGIDVYKESVYSGMCTQIFKEETGIVLGTMYCFIHLSIQEFIAALYAHLFLDINKKYVFDQDSTEQKNKSETMTDLLKTAVDKALESDNGHLDLFLRFLLGLSLQSNRRLLQGLLTQQDRNDQSKKEIVQYIKQKLEAYLSPERSINLFYCLNELNDQTLVKDIQTHLSKGSLSSADLSPAQWSALVFVLLTSEEELEEFELQKFKKSDECLVRLSAVIKTSKRALLNDCGLTDKSCPALASVLGSDTSLKVLNMNNNNLQDSGVKLLCTGLKNINCKLEILSLKNNCITEGGCHVLAAALNSNPSNLTELDLSENKLGNPGMKIILTLFENVQCRLEKLKLNCISITDEGCAALASAFNSNLRELDLSRNQIGDSGVTEISSLLRNSQTLQILRLSDCSITEEGYKALSSALRSNPSHLIELDLTGNDPGPSGVKQLSDLIQDPNCQLKTLRFLGPAADEGCQYVTGIVGKNPLLLRELNLSSRKLRDTGVNQISALLQDKHCTLNTLMLSGCEMTDEGCSAVTSALKSNPSHLRELNLSRSKLGDSGVKNLSDLLMNTQFKLEKLVLWSCSITEKQCLILTSALKSNPSHLRELNLSWNQIKNTGVNHLCDVLKDSRCKLERLRSVTFTDKNQNDETLNSYVLFKVFSDPKLCL</sequence>
<feature type="compositionally biased region" description="Low complexity" evidence="7">
    <location>
        <begin position="15"/>
        <end position="30"/>
    </location>
</feature>
<evidence type="ECO:0000259" key="8">
    <source>
        <dbReference type="PROSITE" id="PS50837"/>
    </source>
</evidence>
<dbReference type="Gene3D" id="3.80.10.10">
    <property type="entry name" value="Ribonuclease Inhibitor"/>
    <property type="match status" value="2"/>
</dbReference>
<keyword evidence="10" id="KW-1185">Reference proteome</keyword>
<feature type="region of interest" description="Disordered" evidence="7">
    <location>
        <begin position="1"/>
        <end position="60"/>
    </location>
</feature>
<dbReference type="AlphaFoldDB" id="A0A8C1NEB7"/>
<organism evidence="9 10">
    <name type="scientific">Cyprinus carpio</name>
    <name type="common">Common carp</name>
    <dbReference type="NCBI Taxonomy" id="7962"/>
    <lineage>
        <taxon>Eukaryota</taxon>
        <taxon>Metazoa</taxon>
        <taxon>Chordata</taxon>
        <taxon>Craniata</taxon>
        <taxon>Vertebrata</taxon>
        <taxon>Euteleostomi</taxon>
        <taxon>Actinopterygii</taxon>
        <taxon>Neopterygii</taxon>
        <taxon>Teleostei</taxon>
        <taxon>Ostariophysi</taxon>
        <taxon>Cypriniformes</taxon>
        <taxon>Cyprinidae</taxon>
        <taxon>Cyprininae</taxon>
        <taxon>Cyprinus</taxon>
    </lineage>
</organism>
<keyword evidence="2" id="KW-0963">Cytoplasm</keyword>
<dbReference type="InterPro" id="IPR041267">
    <property type="entry name" value="NLRP_HD2"/>
</dbReference>
<dbReference type="SMART" id="SM00367">
    <property type="entry name" value="LRR_CC"/>
    <property type="match status" value="5"/>
</dbReference>
<dbReference type="InterPro" id="IPR006553">
    <property type="entry name" value="Leu-rich_rpt_Cys-con_subtyp"/>
</dbReference>
<proteinExistence type="predicted"/>
<dbReference type="SUPFAM" id="SSF52047">
    <property type="entry name" value="RNI-like"/>
    <property type="match status" value="2"/>
</dbReference>